<dbReference type="EMBL" id="CZPT02001306">
    <property type="protein sequence ID" value="SCU69761.1"/>
    <property type="molecule type" value="Genomic_DNA"/>
</dbReference>
<proteinExistence type="predicted"/>
<organism evidence="1 2">
    <name type="scientific">Trypanosoma equiperdum</name>
    <dbReference type="NCBI Taxonomy" id="5694"/>
    <lineage>
        <taxon>Eukaryota</taxon>
        <taxon>Discoba</taxon>
        <taxon>Euglenozoa</taxon>
        <taxon>Kinetoplastea</taxon>
        <taxon>Metakinetoplastina</taxon>
        <taxon>Trypanosomatida</taxon>
        <taxon>Trypanosomatidae</taxon>
        <taxon>Trypanosoma</taxon>
    </lineage>
</organism>
<evidence type="ECO:0000313" key="1">
    <source>
        <dbReference type="EMBL" id="SCU69761.1"/>
    </source>
</evidence>
<keyword evidence="2" id="KW-1185">Reference proteome</keyword>
<reference evidence="1" key="1">
    <citation type="submission" date="2016-09" db="EMBL/GenBank/DDBJ databases">
        <authorList>
            <person name="Hebert L."/>
            <person name="Moumen B."/>
        </authorList>
    </citation>
    <scope>NUCLEOTIDE SEQUENCE [LARGE SCALE GENOMIC DNA]</scope>
    <source>
        <strain evidence="1">OVI</strain>
    </source>
</reference>
<dbReference type="GeneID" id="92375270"/>
<dbReference type="PANTHER" id="PTHR39665:SF2">
    <property type="entry name" value="PARAFLAGELLAR ROD COMPONENT"/>
    <property type="match status" value="1"/>
</dbReference>
<comment type="caution">
    <text evidence="1">The sequence shown here is derived from an EMBL/GenBank/DDBJ whole genome shotgun (WGS) entry which is preliminary data.</text>
</comment>
<gene>
    <name evidence="1" type="ORF">TEOVI_000133000</name>
</gene>
<sequence length="126" mass="14328">MSHYLLVTFTFNCPEIRILGPIKEQTIEKLNDVIPNATTTSRSNRTALPKFEYLPNPNHWYIKLDRQFCDEDGKSHLMVLLLDALSEEGSWRLVSSFVTKEPSGTGSKEGTETHTLFLNKLLAEDS</sequence>
<dbReference type="VEuPathDB" id="TriTrypDB:TEOVI_000133000"/>
<protein>
    <submittedName>
        <fullName evidence="1">Paraflagellar rod component, putative</fullName>
    </submittedName>
</protein>
<dbReference type="PANTHER" id="PTHR39665">
    <property type="entry name" value="PARAFLAGELLAR ROD COMPONENT-RELATED"/>
    <property type="match status" value="1"/>
</dbReference>
<dbReference type="Proteomes" id="UP000195570">
    <property type="component" value="Unassembled WGS sequence"/>
</dbReference>
<evidence type="ECO:0000313" key="2">
    <source>
        <dbReference type="Proteomes" id="UP000195570"/>
    </source>
</evidence>
<dbReference type="RefSeq" id="XP_067080668.1">
    <property type="nucleotide sequence ID" value="XM_067224567.1"/>
</dbReference>
<name>A0A1G4IBQ5_TRYEQ</name>
<dbReference type="CDD" id="cd22648">
    <property type="entry name" value="Q4D6Q6-like"/>
    <property type="match status" value="1"/>
</dbReference>
<dbReference type="AlphaFoldDB" id="A0A1G4IBQ5"/>
<accession>A0A1G4IBQ5</accession>